<dbReference type="AlphaFoldDB" id="A0A069RG16"/>
<evidence type="ECO:0000313" key="2">
    <source>
        <dbReference type="Proteomes" id="UP000027946"/>
    </source>
</evidence>
<comment type="caution">
    <text evidence="1">The sequence shown here is derived from an EMBL/GenBank/DDBJ whole genome shotgun (WGS) entry which is preliminary data.</text>
</comment>
<reference evidence="1 2" key="1">
    <citation type="submission" date="2014-03" db="EMBL/GenBank/DDBJ databases">
        <title>Genome sequence of Clostridium litorale W6, DSM 5388.</title>
        <authorList>
            <person name="Poehlein A."/>
            <person name="Jagirdar A."/>
            <person name="Khonsari B."/>
            <person name="Chibani C.M."/>
            <person name="Gutierrez Gutierrez D.A."/>
            <person name="Davydova E."/>
            <person name="Alghaithi H.S."/>
            <person name="Nair K.P."/>
            <person name="Dhamotharan K."/>
            <person name="Chandran L."/>
            <person name="G W."/>
            <person name="Daniel R."/>
        </authorList>
    </citation>
    <scope>NUCLEOTIDE SEQUENCE [LARGE SCALE GENOMIC DNA]</scope>
    <source>
        <strain evidence="1 2">W6</strain>
    </source>
</reference>
<name>A0A069RG16_PEPLI</name>
<dbReference type="eggNOG" id="ENOG5033SDT">
    <property type="taxonomic scope" value="Bacteria"/>
</dbReference>
<dbReference type="EMBL" id="JJMM01000008">
    <property type="protein sequence ID" value="KDR95966.1"/>
    <property type="molecule type" value="Genomic_DNA"/>
</dbReference>
<evidence type="ECO:0000313" key="1">
    <source>
        <dbReference type="EMBL" id="KDR95966.1"/>
    </source>
</evidence>
<dbReference type="Proteomes" id="UP000027946">
    <property type="component" value="Unassembled WGS sequence"/>
</dbReference>
<sequence>MQNNEMIFFNLMDTINKEEYEPLSYFLWENFPHKNCSAVYNEISDKLSLGSVKSKTEIASAQKENILRLINTSLYIIENIIPEINKPTYKKDKELKAALKKINTYKKKWAQSVDDYFKKNNAKKYILKEYLSKKPDLYLNEFKELRSLHIKDWMKNKKQYLSSFYYVDDLVKSQKNLIFQSELTYIVLNEIVKNKVDIEVNTSELQDDPSINIKETEAGQIPNWLLLDGLFRVSPIEVFKHENIIELEDGKTTLVFDKNIKNNLSITVPNQSQNEFLNTNFDSSKDPISLGRFELAVLIGVLQIGRDQLKSSNKIAFSFNQLLNLWNSSNSGKLYNKIKKALFYLSMNMYTVQLANNITRNFYIINAIEKPTFNSSGEQEWIVEIDSRLREQILEKNYTELYSEEISSLKYELSPILYKTFVIDLVEIMSNNKKKKKNVSSIEKEYTLRELSTRSFLEGKPNIRKKKLKNSLDDIMEKKDSILQSYEIKENGNVYKMYFNQFPLRKEIDSK</sequence>
<organism evidence="1 2">
    <name type="scientific">Peptoclostridium litorale DSM 5388</name>
    <dbReference type="NCBI Taxonomy" id="1121324"/>
    <lineage>
        <taxon>Bacteria</taxon>
        <taxon>Bacillati</taxon>
        <taxon>Bacillota</taxon>
        <taxon>Clostridia</taxon>
        <taxon>Peptostreptococcales</taxon>
        <taxon>Peptoclostridiaceae</taxon>
        <taxon>Peptoclostridium</taxon>
    </lineage>
</organism>
<keyword evidence="2" id="KW-1185">Reference proteome</keyword>
<proteinExistence type="predicted"/>
<gene>
    <name evidence="1" type="ORF">CLIT_8c01350</name>
</gene>
<accession>A0A069RG16</accession>
<protein>
    <submittedName>
        <fullName evidence="1">Uncharacterized protein</fullName>
    </submittedName>
</protein>
<dbReference type="OrthoDB" id="3035281at2"/>
<dbReference type="RefSeq" id="WP_038263177.1">
    <property type="nucleotide sequence ID" value="NZ_JJMM01000008.1"/>
</dbReference>
<dbReference type="STRING" id="1121324.CLIT_8c01350"/>